<comment type="subcellular location">
    <subcellularLocation>
        <location evidence="1">Membrane</location>
    </subcellularLocation>
</comment>
<dbReference type="PANTHER" id="PTHR10266:SF3">
    <property type="entry name" value="CYTOCHROME C1, HEME PROTEIN, MITOCHONDRIAL"/>
    <property type="match status" value="1"/>
</dbReference>
<dbReference type="GO" id="GO:0046872">
    <property type="term" value="F:metal ion binding"/>
    <property type="evidence" value="ECO:0007669"/>
    <property type="project" value="UniProtKB-KW"/>
</dbReference>
<keyword evidence="7 9" id="KW-0472">Membrane</keyword>
<comment type="cofactor">
    <cofactor evidence="8">
        <name>heme c</name>
        <dbReference type="ChEBI" id="CHEBI:61717"/>
    </cofactor>
    <text evidence="8">Binds 1 heme c group covalently per subunit.</text>
</comment>
<feature type="binding site" description="covalent" evidence="8">
    <location>
        <position position="55"/>
    </location>
    <ligand>
        <name>heme c</name>
        <dbReference type="ChEBI" id="CHEBI:61717"/>
    </ligand>
</feature>
<evidence type="ECO:0000256" key="4">
    <source>
        <dbReference type="ARBA" id="ARBA00022723"/>
    </source>
</evidence>
<feature type="binding site" description="covalent" evidence="8">
    <location>
        <position position="54"/>
    </location>
    <ligand>
        <name>heme c</name>
        <dbReference type="ChEBI" id="CHEBI:61717"/>
    </ligand>
</feature>
<comment type="caution">
    <text evidence="12">The sequence shown here is derived from an EMBL/GenBank/DDBJ whole genome shotgun (WGS) entry which is preliminary data.</text>
</comment>
<evidence type="ECO:0000256" key="6">
    <source>
        <dbReference type="ARBA" id="ARBA00023004"/>
    </source>
</evidence>
<dbReference type="OrthoDB" id="9798864at2"/>
<dbReference type="InterPro" id="IPR036909">
    <property type="entry name" value="Cyt_c-like_dom_sf"/>
</dbReference>
<dbReference type="Proteomes" id="UP000295525">
    <property type="component" value="Unassembled WGS sequence"/>
</dbReference>
<evidence type="ECO:0000256" key="7">
    <source>
        <dbReference type="ARBA" id="ARBA00023136"/>
    </source>
</evidence>
<feature type="binding site" description="covalent" evidence="8">
    <location>
        <position position="51"/>
    </location>
    <ligand>
        <name>heme c</name>
        <dbReference type="ChEBI" id="CHEBI:61717"/>
    </ligand>
</feature>
<sequence>MIKKLLGAIAISLTFTAAFASEGGYTLDHAPDRINDMAALQNGAKLFVNYCLNCHSANSMRYNALTQIGLTDAEIKKNLLFTGDRVGDMMNVAMTPADGKKWFGTAPPDLSVMARAKGTDYIYTYLRTFYRDTSKHTGWDNLVFPSVAMPNPLWQLQGPRELTRISIHEAESPDGKTKWERTTAKYDAQGFSEIKTEALSNYHGPEISKDTFQAVDQSKMASYDNNVADLSNFLGWMAEPSQLFRKKLGVWVMLFLALFLLVAWRLNAAYWKDVK</sequence>
<accession>A0A4R3LNX7</accession>
<evidence type="ECO:0000259" key="11">
    <source>
        <dbReference type="PROSITE" id="PS51007"/>
    </source>
</evidence>
<proteinExistence type="predicted"/>
<feature type="signal peptide" evidence="10">
    <location>
        <begin position="1"/>
        <end position="20"/>
    </location>
</feature>
<evidence type="ECO:0000313" key="12">
    <source>
        <dbReference type="EMBL" id="TCT02094.1"/>
    </source>
</evidence>
<dbReference type="PANTHER" id="PTHR10266">
    <property type="entry name" value="CYTOCHROME C1"/>
    <property type="match status" value="1"/>
</dbReference>
<dbReference type="GO" id="GO:0016020">
    <property type="term" value="C:membrane"/>
    <property type="evidence" value="ECO:0007669"/>
    <property type="project" value="UniProtKB-SubCell"/>
</dbReference>
<dbReference type="PRINTS" id="PR00603">
    <property type="entry name" value="CYTOCHROMEC1"/>
</dbReference>
<dbReference type="AlphaFoldDB" id="A0A4R3LNX7"/>
<evidence type="ECO:0000256" key="2">
    <source>
        <dbReference type="ARBA" id="ARBA00022617"/>
    </source>
</evidence>
<dbReference type="GO" id="GO:0009055">
    <property type="term" value="F:electron transfer activity"/>
    <property type="evidence" value="ECO:0007669"/>
    <property type="project" value="InterPro"/>
</dbReference>
<name>A0A4R3LNX7_9BURK</name>
<evidence type="ECO:0000256" key="9">
    <source>
        <dbReference type="SAM" id="Phobius"/>
    </source>
</evidence>
<dbReference type="Gene3D" id="1.10.760.10">
    <property type="entry name" value="Cytochrome c-like domain"/>
    <property type="match status" value="1"/>
</dbReference>
<keyword evidence="3 9" id="KW-0812">Transmembrane</keyword>
<organism evidence="12 13">
    <name type="scientific">Paralcaligenes ureilyticus</name>
    <dbReference type="NCBI Taxonomy" id="627131"/>
    <lineage>
        <taxon>Bacteria</taxon>
        <taxon>Pseudomonadati</taxon>
        <taxon>Pseudomonadota</taxon>
        <taxon>Betaproteobacteria</taxon>
        <taxon>Burkholderiales</taxon>
        <taxon>Alcaligenaceae</taxon>
        <taxon>Paralcaligenes</taxon>
    </lineage>
</organism>
<evidence type="ECO:0000256" key="1">
    <source>
        <dbReference type="ARBA" id="ARBA00004370"/>
    </source>
</evidence>
<dbReference type="Pfam" id="PF02167">
    <property type="entry name" value="Cytochrom_C1"/>
    <property type="match status" value="2"/>
</dbReference>
<dbReference type="PROSITE" id="PS51007">
    <property type="entry name" value="CYTC"/>
    <property type="match status" value="1"/>
</dbReference>
<evidence type="ECO:0000256" key="10">
    <source>
        <dbReference type="SAM" id="SignalP"/>
    </source>
</evidence>
<keyword evidence="4 8" id="KW-0479">Metal-binding</keyword>
<keyword evidence="13" id="KW-1185">Reference proteome</keyword>
<feature type="domain" description="Cytochrome c" evidence="11">
    <location>
        <begin position="38"/>
        <end position="130"/>
    </location>
</feature>
<dbReference type="GO" id="GO:0020037">
    <property type="term" value="F:heme binding"/>
    <property type="evidence" value="ECO:0007669"/>
    <property type="project" value="InterPro"/>
</dbReference>
<gene>
    <name evidence="12" type="ORF">EDC26_12011</name>
</gene>
<keyword evidence="10" id="KW-0732">Signal</keyword>
<evidence type="ECO:0000256" key="8">
    <source>
        <dbReference type="PIRSR" id="PIRSR602326-1"/>
    </source>
</evidence>
<keyword evidence="2 8" id="KW-0349">Heme</keyword>
<feature type="chain" id="PRO_5020206109" evidence="10">
    <location>
        <begin position="21"/>
        <end position="275"/>
    </location>
</feature>
<keyword evidence="5 9" id="KW-1133">Transmembrane helix</keyword>
<evidence type="ECO:0000256" key="5">
    <source>
        <dbReference type="ARBA" id="ARBA00022989"/>
    </source>
</evidence>
<protein>
    <submittedName>
        <fullName evidence="12">Ubiquinol-cytochrome c reductase cytochrome c1 subunit</fullName>
    </submittedName>
</protein>
<dbReference type="InterPro" id="IPR002326">
    <property type="entry name" value="Cyt_c1"/>
</dbReference>
<dbReference type="InterPro" id="IPR009056">
    <property type="entry name" value="Cyt_c-like_dom"/>
</dbReference>
<dbReference type="SUPFAM" id="SSF46626">
    <property type="entry name" value="Cytochrome c"/>
    <property type="match status" value="1"/>
</dbReference>
<dbReference type="EMBL" id="SMAJ01000020">
    <property type="protein sequence ID" value="TCT02094.1"/>
    <property type="molecule type" value="Genomic_DNA"/>
</dbReference>
<evidence type="ECO:0000256" key="3">
    <source>
        <dbReference type="ARBA" id="ARBA00022692"/>
    </source>
</evidence>
<keyword evidence="6 8" id="KW-0408">Iron</keyword>
<reference evidence="12 13" key="1">
    <citation type="submission" date="2019-03" db="EMBL/GenBank/DDBJ databases">
        <title>Genomic Encyclopedia of Type Strains, Phase IV (KMG-IV): sequencing the most valuable type-strain genomes for metagenomic binning, comparative biology and taxonomic classification.</title>
        <authorList>
            <person name="Goeker M."/>
        </authorList>
    </citation>
    <scope>NUCLEOTIDE SEQUENCE [LARGE SCALE GENOMIC DNA]</scope>
    <source>
        <strain evidence="12 13">DSM 24591</strain>
    </source>
</reference>
<feature type="transmembrane region" description="Helical" evidence="9">
    <location>
        <begin position="248"/>
        <end position="266"/>
    </location>
</feature>
<evidence type="ECO:0000313" key="13">
    <source>
        <dbReference type="Proteomes" id="UP000295525"/>
    </source>
</evidence>